<evidence type="ECO:0000313" key="4">
    <source>
        <dbReference type="Proteomes" id="UP000323242"/>
    </source>
</evidence>
<keyword evidence="4" id="KW-1185">Reference proteome</keyword>
<gene>
    <name evidence="3" type="ORF">FY004_05470</name>
</gene>
<accession>A0A5D4JL71</accession>
<dbReference type="EMBL" id="VSZQ01000019">
    <property type="protein sequence ID" value="TYR65556.1"/>
    <property type="molecule type" value="Genomic_DNA"/>
</dbReference>
<dbReference type="AlphaFoldDB" id="A0A5D4JL71"/>
<feature type="coiled-coil region" evidence="1">
    <location>
        <begin position="202"/>
        <end position="252"/>
    </location>
</feature>
<evidence type="ECO:0000313" key="3">
    <source>
        <dbReference type="EMBL" id="TYR65556.1"/>
    </source>
</evidence>
<organism evidence="3 4">
    <name type="scientific">Streptomyces parvus</name>
    <dbReference type="NCBI Taxonomy" id="66428"/>
    <lineage>
        <taxon>Bacteria</taxon>
        <taxon>Bacillati</taxon>
        <taxon>Actinomycetota</taxon>
        <taxon>Actinomycetes</taxon>
        <taxon>Kitasatosporales</taxon>
        <taxon>Streptomycetaceae</taxon>
        <taxon>Streptomyces</taxon>
    </lineage>
</organism>
<name>A0A5D4JL71_9ACTN</name>
<dbReference type="RefSeq" id="WP_148901641.1">
    <property type="nucleotide sequence ID" value="NZ_VSZQ01000019.1"/>
</dbReference>
<feature type="region of interest" description="Disordered" evidence="2">
    <location>
        <begin position="488"/>
        <end position="517"/>
    </location>
</feature>
<keyword evidence="1" id="KW-0175">Coiled coil</keyword>
<reference evidence="3 4" key="1">
    <citation type="submission" date="2019-08" db="EMBL/GenBank/DDBJ databases">
        <title>Draft genome for granaticin producer strain Streptomyces parvus C05.</title>
        <authorList>
            <person name="Gonzalez-Pimentel J.L."/>
        </authorList>
    </citation>
    <scope>NUCLEOTIDE SEQUENCE [LARGE SCALE GENOMIC DNA]</scope>
    <source>
        <strain evidence="3 4">C05</strain>
    </source>
</reference>
<evidence type="ECO:0000256" key="1">
    <source>
        <dbReference type="SAM" id="Coils"/>
    </source>
</evidence>
<protein>
    <submittedName>
        <fullName evidence="3">Uncharacterized protein</fullName>
    </submittedName>
</protein>
<sequence length="517" mass="57846">MFFGESSAAYESITSRMKALAVVRPLLALDDSPVKRERSWEEYLLAELALAAIDFVTLRIGARTAVRQEAVVERVAESAALQVPGRAGTEYREVARWLVERLINTERHDRCFRHEIGSVTGDSFVVREFPFQILKDVPDEAGQAALTVTDAAITVLVHAVDVDIASEQIAAEAKLSALLKRARIGEAWQAARAAHVQSIRYAKELLDRMEEMKRNVRAVDWEADLEGPLKEAQEHVEERSRAETQLKAQVAQLLEVTEEEHKRQQLEALDALIEDCLQRHLMLIDMLLRVVPEFRRQQDRQIFVPPVVHTRVHLRSQLLEPALELSIEDSKRPLETFVRGVLGPVRPRVMYLPDYFEALTRMPEPSEVELVAVGASDDWENTSDPPRFDDAQHAWVDRLLSGVPGEGVRLSRLLERARQWGDGRGPGDDTDHLLAMETAHRFRQVPVAELARGREAVVVVDDGIELDDPVFGGSDFLLLPAVGKPVSDSVAAAPNTQPAHSPEFVPRTTSDDLEPSA</sequence>
<comment type="caution">
    <text evidence="3">The sequence shown here is derived from an EMBL/GenBank/DDBJ whole genome shotgun (WGS) entry which is preliminary data.</text>
</comment>
<proteinExistence type="predicted"/>
<dbReference type="Proteomes" id="UP000323242">
    <property type="component" value="Unassembled WGS sequence"/>
</dbReference>
<evidence type="ECO:0000256" key="2">
    <source>
        <dbReference type="SAM" id="MobiDB-lite"/>
    </source>
</evidence>